<dbReference type="InterPro" id="IPR017946">
    <property type="entry name" value="PLC-like_Pdiesterase_TIM-brl"/>
</dbReference>
<evidence type="ECO:0000313" key="3">
    <source>
        <dbReference type="Proteomes" id="UP000601223"/>
    </source>
</evidence>
<dbReference type="SUPFAM" id="SSF51695">
    <property type="entry name" value="PLC-like phosphodiesterases"/>
    <property type="match status" value="1"/>
</dbReference>
<evidence type="ECO:0000313" key="2">
    <source>
        <dbReference type="EMBL" id="GIF84958.1"/>
    </source>
</evidence>
<dbReference type="EMBL" id="BONF01000042">
    <property type="protein sequence ID" value="GIF84958.1"/>
    <property type="molecule type" value="Genomic_DNA"/>
</dbReference>
<dbReference type="GO" id="GO:0008081">
    <property type="term" value="F:phosphoric diester hydrolase activity"/>
    <property type="evidence" value="ECO:0007669"/>
    <property type="project" value="InterPro"/>
</dbReference>
<keyword evidence="3" id="KW-1185">Reference proteome</keyword>
<protein>
    <submittedName>
        <fullName evidence="2">Glycerophosphoryl diester phosphodiesterase</fullName>
    </submittedName>
</protein>
<dbReference type="Gene3D" id="3.20.20.190">
    <property type="entry name" value="Phosphatidylinositol (PI) phosphodiesterase"/>
    <property type="match status" value="1"/>
</dbReference>
<dbReference type="Proteomes" id="UP000601223">
    <property type="component" value="Unassembled WGS sequence"/>
</dbReference>
<accession>A0A8J3NME8</accession>
<evidence type="ECO:0000259" key="1">
    <source>
        <dbReference type="PROSITE" id="PS51704"/>
    </source>
</evidence>
<feature type="domain" description="GP-PDE" evidence="1">
    <location>
        <begin position="16"/>
        <end position="250"/>
    </location>
</feature>
<dbReference type="RefSeq" id="WP_203754043.1">
    <property type="nucleotide sequence ID" value="NZ_BONF01000042.1"/>
</dbReference>
<organism evidence="2 3">
    <name type="scientific">Catellatospora bangladeshensis</name>
    <dbReference type="NCBI Taxonomy" id="310355"/>
    <lineage>
        <taxon>Bacteria</taxon>
        <taxon>Bacillati</taxon>
        <taxon>Actinomycetota</taxon>
        <taxon>Actinomycetes</taxon>
        <taxon>Micromonosporales</taxon>
        <taxon>Micromonosporaceae</taxon>
        <taxon>Catellatospora</taxon>
    </lineage>
</organism>
<reference evidence="2 3" key="1">
    <citation type="submission" date="2021-01" db="EMBL/GenBank/DDBJ databases">
        <title>Whole genome shotgun sequence of Catellatospora bangladeshensis NBRC 107357.</title>
        <authorList>
            <person name="Komaki H."/>
            <person name="Tamura T."/>
        </authorList>
    </citation>
    <scope>NUCLEOTIDE SEQUENCE [LARGE SCALE GENOMIC DNA]</scope>
    <source>
        <strain evidence="2 3">NBRC 107357</strain>
    </source>
</reference>
<gene>
    <name evidence="2" type="primary">glpQ_2</name>
    <name evidence="2" type="ORF">Cba03nite_63070</name>
</gene>
<sequence length="260" mass="28306">METPQGPPHPYLAAPPLAFAHRGGAAAGDENTAGAFDRAVRAGYRYVETDVHATRDGVAVVLHDATLGRVAGDPHAVATMTWADLKSVRVGGAAAVPRLDEVLDAWPEVRFNIDVKADAAVEPTIAVVHERATPDQVLLASFSDPRLRRLRQLAGPAYATSLAQRETARLWLASRVRRRIALPPSAVAAQVPIMFGRVRVVDRRFVAHAHALGLQVHVWTVDDPAVMEGLLDLGVDGIMTDRIDVLREVFTHRGLWKDRE</sequence>
<dbReference type="PANTHER" id="PTHR43805">
    <property type="entry name" value="GLYCEROPHOSPHORYL DIESTER PHOSPHODIESTERASE"/>
    <property type="match status" value="1"/>
</dbReference>
<dbReference type="Pfam" id="PF03009">
    <property type="entry name" value="GDPD"/>
    <property type="match status" value="1"/>
</dbReference>
<dbReference type="InterPro" id="IPR030395">
    <property type="entry name" value="GP_PDE_dom"/>
</dbReference>
<dbReference type="PROSITE" id="PS51704">
    <property type="entry name" value="GP_PDE"/>
    <property type="match status" value="1"/>
</dbReference>
<proteinExistence type="predicted"/>
<dbReference type="PANTHER" id="PTHR43805:SF1">
    <property type="entry name" value="GP-PDE DOMAIN-CONTAINING PROTEIN"/>
    <property type="match status" value="1"/>
</dbReference>
<dbReference type="GO" id="GO:0006629">
    <property type="term" value="P:lipid metabolic process"/>
    <property type="evidence" value="ECO:0007669"/>
    <property type="project" value="InterPro"/>
</dbReference>
<name>A0A8J3NME8_9ACTN</name>
<comment type="caution">
    <text evidence="2">The sequence shown here is derived from an EMBL/GenBank/DDBJ whole genome shotgun (WGS) entry which is preliminary data.</text>
</comment>
<dbReference type="AlphaFoldDB" id="A0A8J3NME8"/>